<dbReference type="EMBL" id="KK100401">
    <property type="protein sequence ID" value="KIZ06199.1"/>
    <property type="molecule type" value="Genomic_DNA"/>
</dbReference>
<dbReference type="Pfam" id="PF05282">
    <property type="entry name" value="AAR2"/>
    <property type="match status" value="1"/>
</dbReference>
<evidence type="ECO:0000259" key="3">
    <source>
        <dbReference type="Pfam" id="PF05282"/>
    </source>
</evidence>
<feature type="region of interest" description="Disordered" evidence="2">
    <location>
        <begin position="297"/>
        <end position="339"/>
    </location>
</feature>
<dbReference type="InterPro" id="IPR033648">
    <property type="entry name" value="AAR2_C"/>
</dbReference>
<dbReference type="KEGG" id="mng:MNEG_1750"/>
<gene>
    <name evidence="5" type="ORF">MNEG_1750</name>
</gene>
<dbReference type="CDD" id="cd13778">
    <property type="entry name" value="Aar2_C"/>
    <property type="match status" value="1"/>
</dbReference>
<evidence type="ECO:0000313" key="6">
    <source>
        <dbReference type="Proteomes" id="UP000054498"/>
    </source>
</evidence>
<accession>A0A0D2LIE7</accession>
<feature type="domain" description="AAR2 N-terminal" evidence="4">
    <location>
        <begin position="23"/>
        <end position="154"/>
    </location>
</feature>
<dbReference type="FunFam" id="2.60.34.20:FF:000001">
    <property type="entry name" value="protein AAR2 homolog"/>
    <property type="match status" value="1"/>
</dbReference>
<dbReference type="Pfam" id="PF20981">
    <property type="entry name" value="AAR2_1st"/>
    <property type="match status" value="1"/>
</dbReference>
<sequence>MVQAAPYQVSLDADHARQLAVTGAALLLLDVPQGTLLGVDQQVFVVGPRFKGLKMLPPGVHFLSYQAAGRDGRVSPAVSTFLALKPRDVVVRRWDAAQEGLVALADEDEVSRFAEGVRRFDFDSSLAPYDLAGCSQWHGLACFIDEPLLHRLTPVGGEISVMAEALDPDLMQPRTEAERRLVAQLQRWGRCFYTRLPRLVKTPGASGAELTALNLDKTAALEEAASQTGDPSGKALLGELQFAYITFLFGRSLEGFLQWKALVGLFLDCQRGPLLSHTGLFVAFLATVQQQLSAGLGLQQKPQRRQQRRRGGIGEGEGSSSDDTEDEGDRGASSEGGGALGLPLVEELLPDSFLRRRFGAFLEALHEEGTGSPPALTQQAAQLETLLRERLGWDFRVRQLPSGGCGCCGDEEGDDEDRPVVVELSQEERRLAGLEM</sequence>
<proteinExistence type="inferred from homology"/>
<comment type="similarity">
    <text evidence="1">Belongs to the AAR2 family.</text>
</comment>
<keyword evidence="6" id="KW-1185">Reference proteome</keyword>
<dbReference type="PANTHER" id="PTHR12689">
    <property type="entry name" value="A1 CISTRON SPLICING FACTOR AAR2-RELATED"/>
    <property type="match status" value="1"/>
</dbReference>
<dbReference type="PANTHER" id="PTHR12689:SF4">
    <property type="entry name" value="PROTEIN AAR2 HOMOLOG"/>
    <property type="match status" value="1"/>
</dbReference>
<protein>
    <submittedName>
        <fullName evidence="5">Uncharacterized protein</fullName>
    </submittedName>
</protein>
<dbReference type="CDD" id="cd13777">
    <property type="entry name" value="Aar2_N"/>
    <property type="match status" value="1"/>
</dbReference>
<dbReference type="STRING" id="145388.A0A0D2LIE7"/>
<evidence type="ECO:0000313" key="5">
    <source>
        <dbReference type="EMBL" id="KIZ06199.1"/>
    </source>
</evidence>
<evidence type="ECO:0000256" key="2">
    <source>
        <dbReference type="SAM" id="MobiDB-lite"/>
    </source>
</evidence>
<name>A0A0D2LIE7_9CHLO</name>
<evidence type="ECO:0000256" key="1">
    <source>
        <dbReference type="ARBA" id="ARBA00006281"/>
    </source>
</evidence>
<dbReference type="OrthoDB" id="201752at2759"/>
<dbReference type="InterPro" id="IPR038514">
    <property type="entry name" value="AAR2_C_sf"/>
</dbReference>
<evidence type="ECO:0000259" key="4">
    <source>
        <dbReference type="Pfam" id="PF20981"/>
    </source>
</evidence>
<dbReference type="RefSeq" id="XP_013905218.1">
    <property type="nucleotide sequence ID" value="XM_014049764.1"/>
</dbReference>
<dbReference type="GO" id="GO:0000244">
    <property type="term" value="P:spliceosomal tri-snRNP complex assembly"/>
    <property type="evidence" value="ECO:0007669"/>
    <property type="project" value="TreeGrafter"/>
</dbReference>
<dbReference type="InterPro" id="IPR033647">
    <property type="entry name" value="Aar2_N"/>
</dbReference>
<reference evidence="5 6" key="1">
    <citation type="journal article" date="2013" name="BMC Genomics">
        <title>Reconstruction of the lipid metabolism for the microalga Monoraphidium neglectum from its genome sequence reveals characteristics suitable for biofuel production.</title>
        <authorList>
            <person name="Bogen C."/>
            <person name="Al-Dilaimi A."/>
            <person name="Albersmeier A."/>
            <person name="Wichmann J."/>
            <person name="Grundmann M."/>
            <person name="Rupp O."/>
            <person name="Lauersen K.J."/>
            <person name="Blifernez-Klassen O."/>
            <person name="Kalinowski J."/>
            <person name="Goesmann A."/>
            <person name="Mussgnug J.H."/>
            <person name="Kruse O."/>
        </authorList>
    </citation>
    <scope>NUCLEOTIDE SEQUENCE [LARGE SCALE GENOMIC DNA]</scope>
    <source>
        <strain evidence="5 6">SAG 48.87</strain>
    </source>
</reference>
<dbReference type="Gene3D" id="1.25.40.550">
    <property type="entry name" value="Aar2, C-terminal domain-like"/>
    <property type="match status" value="1"/>
</dbReference>
<organism evidence="5 6">
    <name type="scientific">Monoraphidium neglectum</name>
    <dbReference type="NCBI Taxonomy" id="145388"/>
    <lineage>
        <taxon>Eukaryota</taxon>
        <taxon>Viridiplantae</taxon>
        <taxon>Chlorophyta</taxon>
        <taxon>core chlorophytes</taxon>
        <taxon>Chlorophyceae</taxon>
        <taxon>CS clade</taxon>
        <taxon>Sphaeropleales</taxon>
        <taxon>Selenastraceae</taxon>
        <taxon>Monoraphidium</taxon>
    </lineage>
</organism>
<dbReference type="AlphaFoldDB" id="A0A0D2LIE7"/>
<dbReference type="Gene3D" id="2.60.34.20">
    <property type="match status" value="1"/>
</dbReference>
<dbReference type="Proteomes" id="UP000054498">
    <property type="component" value="Unassembled WGS sequence"/>
</dbReference>
<feature type="compositionally biased region" description="Basic residues" evidence="2">
    <location>
        <begin position="302"/>
        <end position="311"/>
    </location>
</feature>
<dbReference type="GeneID" id="25734628"/>
<dbReference type="InterPro" id="IPR007946">
    <property type="entry name" value="AAR2"/>
</dbReference>
<dbReference type="InterPro" id="IPR038516">
    <property type="entry name" value="AAR2_N_sf"/>
</dbReference>
<feature type="domain" description="AAR2 C-terminal" evidence="3">
    <location>
        <begin position="193"/>
        <end position="396"/>
    </location>
</feature>